<gene>
    <name evidence="1" type="ORF">RchiOBHm_Chr2g0147541</name>
</gene>
<evidence type="ECO:0000313" key="2">
    <source>
        <dbReference type="Proteomes" id="UP000238479"/>
    </source>
</evidence>
<reference evidence="1 2" key="1">
    <citation type="journal article" date="2018" name="Nat. Genet.">
        <title>The Rosa genome provides new insights in the design of modern roses.</title>
        <authorList>
            <person name="Bendahmane M."/>
        </authorList>
    </citation>
    <scope>NUCLEOTIDE SEQUENCE [LARGE SCALE GENOMIC DNA]</scope>
    <source>
        <strain evidence="2">cv. Old Blush</strain>
    </source>
</reference>
<organism evidence="1 2">
    <name type="scientific">Rosa chinensis</name>
    <name type="common">China rose</name>
    <dbReference type="NCBI Taxonomy" id="74649"/>
    <lineage>
        <taxon>Eukaryota</taxon>
        <taxon>Viridiplantae</taxon>
        <taxon>Streptophyta</taxon>
        <taxon>Embryophyta</taxon>
        <taxon>Tracheophyta</taxon>
        <taxon>Spermatophyta</taxon>
        <taxon>Magnoliopsida</taxon>
        <taxon>eudicotyledons</taxon>
        <taxon>Gunneridae</taxon>
        <taxon>Pentapetalae</taxon>
        <taxon>rosids</taxon>
        <taxon>fabids</taxon>
        <taxon>Rosales</taxon>
        <taxon>Rosaceae</taxon>
        <taxon>Rosoideae</taxon>
        <taxon>Rosoideae incertae sedis</taxon>
        <taxon>Rosa</taxon>
    </lineage>
</organism>
<comment type="caution">
    <text evidence="1">The sequence shown here is derived from an EMBL/GenBank/DDBJ whole genome shotgun (WGS) entry which is preliminary data.</text>
</comment>
<dbReference type="AlphaFoldDB" id="A0A2P6RZ60"/>
<dbReference type="Proteomes" id="UP000238479">
    <property type="component" value="Chromosome 2"/>
</dbReference>
<dbReference type="EMBL" id="PDCK01000040">
    <property type="protein sequence ID" value="PRQ51716.1"/>
    <property type="molecule type" value="Genomic_DNA"/>
</dbReference>
<proteinExistence type="predicted"/>
<keyword evidence="2" id="KW-1185">Reference proteome</keyword>
<evidence type="ECO:0000313" key="1">
    <source>
        <dbReference type="EMBL" id="PRQ51716.1"/>
    </source>
</evidence>
<sequence length="199" mass="22987">MVENFLTGGEFLGEFMNLEENFFQYFQEDEEHTTFPKLPVPTTSTSFDDFTLHLVEQHRETLEETTQNGFRPWKWKSPLNPIPKRKNAGDPLRNGGYKRKITKSNYHEKYSVRNQLQHILANLGPECPFFLKSMIHCNVVHGFSLVSVSPKEISCGRSLLLLKLWLLDNEILYVDSLFSSFGLIEKAQLLTGTFTDPPE</sequence>
<protein>
    <submittedName>
        <fullName evidence="1">Uncharacterized protein</fullName>
    </submittedName>
</protein>
<dbReference type="Gramene" id="PRQ51716">
    <property type="protein sequence ID" value="PRQ51716"/>
    <property type="gene ID" value="RchiOBHm_Chr2g0147541"/>
</dbReference>
<name>A0A2P6RZ60_ROSCH</name>
<accession>A0A2P6RZ60</accession>